<comment type="similarity">
    <text evidence="1">Belongs to the Gfa family.</text>
</comment>
<evidence type="ECO:0000256" key="4">
    <source>
        <dbReference type="ARBA" id="ARBA00023239"/>
    </source>
</evidence>
<keyword evidence="3" id="KW-0862">Zinc</keyword>
<dbReference type="InterPro" id="IPR011057">
    <property type="entry name" value="Mss4-like_sf"/>
</dbReference>
<feature type="domain" description="CENP-V/GFA" evidence="5">
    <location>
        <begin position="1"/>
        <end position="120"/>
    </location>
</feature>
<keyword evidence="4" id="KW-0456">Lyase</keyword>
<dbReference type="GO" id="GO:0046872">
    <property type="term" value="F:metal ion binding"/>
    <property type="evidence" value="ECO:0007669"/>
    <property type="project" value="UniProtKB-KW"/>
</dbReference>
<dbReference type="PANTHER" id="PTHR33337">
    <property type="entry name" value="GFA DOMAIN-CONTAINING PROTEIN"/>
    <property type="match status" value="1"/>
</dbReference>
<organism evidence="6 7">
    <name type="scientific">Penicilliopsis zonata CBS 506.65</name>
    <dbReference type="NCBI Taxonomy" id="1073090"/>
    <lineage>
        <taxon>Eukaryota</taxon>
        <taxon>Fungi</taxon>
        <taxon>Dikarya</taxon>
        <taxon>Ascomycota</taxon>
        <taxon>Pezizomycotina</taxon>
        <taxon>Eurotiomycetes</taxon>
        <taxon>Eurotiomycetidae</taxon>
        <taxon>Eurotiales</taxon>
        <taxon>Aspergillaceae</taxon>
        <taxon>Penicilliopsis</taxon>
    </lineage>
</organism>
<proteinExistence type="inferred from homology"/>
<dbReference type="Proteomes" id="UP000184188">
    <property type="component" value="Unassembled WGS sequence"/>
</dbReference>
<dbReference type="GeneID" id="34607997"/>
<accession>A0A1L9SU71</accession>
<sequence length="145" mass="16364">MEGRCQCGHIRFITPLPRPLKIYFCHCTECRHQSSSAHGVSAIFPSFEIPNPVPGSDITEQVGLYIRHTLRGCELQCLFCRRCGARLVHRVEGDEKLSVKGGCLVDLNEDMMRHAEHIWCKEAVVEIPDRLADGTVVVKHDEEPV</sequence>
<evidence type="ECO:0000313" key="6">
    <source>
        <dbReference type="EMBL" id="OJJ50686.1"/>
    </source>
</evidence>
<gene>
    <name evidence="6" type="ORF">ASPZODRAFT_126611</name>
</gene>
<name>A0A1L9SU71_9EURO</name>
<dbReference type="Gene3D" id="3.90.1590.10">
    <property type="entry name" value="glutathione-dependent formaldehyde- activating enzyme (gfa)"/>
    <property type="match status" value="1"/>
</dbReference>
<evidence type="ECO:0000256" key="2">
    <source>
        <dbReference type="ARBA" id="ARBA00022723"/>
    </source>
</evidence>
<dbReference type="GO" id="GO:0016846">
    <property type="term" value="F:carbon-sulfur lyase activity"/>
    <property type="evidence" value="ECO:0007669"/>
    <property type="project" value="InterPro"/>
</dbReference>
<dbReference type="PROSITE" id="PS51891">
    <property type="entry name" value="CENP_V_GFA"/>
    <property type="match status" value="1"/>
</dbReference>
<reference evidence="7" key="1">
    <citation type="journal article" date="2017" name="Genome Biol.">
        <title>Comparative genomics reveals high biological diversity and specific adaptations in the industrially and medically important fungal genus Aspergillus.</title>
        <authorList>
            <person name="de Vries R.P."/>
            <person name="Riley R."/>
            <person name="Wiebenga A."/>
            <person name="Aguilar-Osorio G."/>
            <person name="Amillis S."/>
            <person name="Uchima C.A."/>
            <person name="Anderluh G."/>
            <person name="Asadollahi M."/>
            <person name="Askin M."/>
            <person name="Barry K."/>
            <person name="Battaglia E."/>
            <person name="Bayram O."/>
            <person name="Benocci T."/>
            <person name="Braus-Stromeyer S.A."/>
            <person name="Caldana C."/>
            <person name="Canovas D."/>
            <person name="Cerqueira G.C."/>
            <person name="Chen F."/>
            <person name="Chen W."/>
            <person name="Choi C."/>
            <person name="Clum A."/>
            <person name="Dos Santos R.A."/>
            <person name="Damasio A.R."/>
            <person name="Diallinas G."/>
            <person name="Emri T."/>
            <person name="Fekete E."/>
            <person name="Flipphi M."/>
            <person name="Freyberg S."/>
            <person name="Gallo A."/>
            <person name="Gournas C."/>
            <person name="Habgood R."/>
            <person name="Hainaut M."/>
            <person name="Harispe M.L."/>
            <person name="Henrissat B."/>
            <person name="Hilden K.S."/>
            <person name="Hope R."/>
            <person name="Hossain A."/>
            <person name="Karabika E."/>
            <person name="Karaffa L."/>
            <person name="Karanyi Z."/>
            <person name="Krasevec N."/>
            <person name="Kuo A."/>
            <person name="Kusch H."/>
            <person name="LaButti K."/>
            <person name="Lagendijk E.L."/>
            <person name="Lapidus A."/>
            <person name="Levasseur A."/>
            <person name="Lindquist E."/>
            <person name="Lipzen A."/>
            <person name="Logrieco A.F."/>
            <person name="MacCabe A."/>
            <person name="Maekelae M.R."/>
            <person name="Malavazi I."/>
            <person name="Melin P."/>
            <person name="Meyer V."/>
            <person name="Mielnichuk N."/>
            <person name="Miskei M."/>
            <person name="Molnar A.P."/>
            <person name="Mule G."/>
            <person name="Ngan C.Y."/>
            <person name="Orejas M."/>
            <person name="Orosz E."/>
            <person name="Ouedraogo J.P."/>
            <person name="Overkamp K.M."/>
            <person name="Park H.-S."/>
            <person name="Perrone G."/>
            <person name="Piumi F."/>
            <person name="Punt P.J."/>
            <person name="Ram A.F."/>
            <person name="Ramon A."/>
            <person name="Rauscher S."/>
            <person name="Record E."/>
            <person name="Riano-Pachon D.M."/>
            <person name="Robert V."/>
            <person name="Roehrig J."/>
            <person name="Ruller R."/>
            <person name="Salamov A."/>
            <person name="Salih N.S."/>
            <person name="Samson R.A."/>
            <person name="Sandor E."/>
            <person name="Sanguinetti M."/>
            <person name="Schuetze T."/>
            <person name="Sepcic K."/>
            <person name="Shelest E."/>
            <person name="Sherlock G."/>
            <person name="Sophianopoulou V."/>
            <person name="Squina F.M."/>
            <person name="Sun H."/>
            <person name="Susca A."/>
            <person name="Todd R.B."/>
            <person name="Tsang A."/>
            <person name="Unkles S.E."/>
            <person name="van de Wiele N."/>
            <person name="van Rossen-Uffink D."/>
            <person name="Oliveira J.V."/>
            <person name="Vesth T.C."/>
            <person name="Visser J."/>
            <person name="Yu J.-H."/>
            <person name="Zhou M."/>
            <person name="Andersen M.R."/>
            <person name="Archer D.B."/>
            <person name="Baker S.E."/>
            <person name="Benoit I."/>
            <person name="Brakhage A.A."/>
            <person name="Braus G.H."/>
            <person name="Fischer R."/>
            <person name="Frisvad J.C."/>
            <person name="Goldman G.H."/>
            <person name="Houbraken J."/>
            <person name="Oakley B."/>
            <person name="Pocsi I."/>
            <person name="Scazzocchio C."/>
            <person name="Seiboth B."/>
            <person name="vanKuyk P.A."/>
            <person name="Wortman J."/>
            <person name="Dyer P.S."/>
            <person name="Grigoriev I.V."/>
        </authorList>
    </citation>
    <scope>NUCLEOTIDE SEQUENCE [LARGE SCALE GENOMIC DNA]</scope>
    <source>
        <strain evidence="7">CBS 506.65</strain>
    </source>
</reference>
<evidence type="ECO:0000256" key="3">
    <source>
        <dbReference type="ARBA" id="ARBA00022833"/>
    </source>
</evidence>
<evidence type="ECO:0000313" key="7">
    <source>
        <dbReference type="Proteomes" id="UP000184188"/>
    </source>
</evidence>
<dbReference type="EMBL" id="KV878336">
    <property type="protein sequence ID" value="OJJ50686.1"/>
    <property type="molecule type" value="Genomic_DNA"/>
</dbReference>
<dbReference type="PANTHER" id="PTHR33337:SF3">
    <property type="entry name" value="CENP-V_GFA DOMAIN-CONTAINING PROTEIN"/>
    <property type="match status" value="1"/>
</dbReference>
<keyword evidence="2" id="KW-0479">Metal-binding</keyword>
<dbReference type="AlphaFoldDB" id="A0A1L9SU71"/>
<dbReference type="SUPFAM" id="SSF51316">
    <property type="entry name" value="Mss4-like"/>
    <property type="match status" value="1"/>
</dbReference>
<keyword evidence="7" id="KW-1185">Reference proteome</keyword>
<protein>
    <recommendedName>
        <fullName evidence="5">CENP-V/GFA domain-containing protein</fullName>
    </recommendedName>
</protein>
<evidence type="ECO:0000256" key="1">
    <source>
        <dbReference type="ARBA" id="ARBA00005495"/>
    </source>
</evidence>
<dbReference type="VEuPathDB" id="FungiDB:ASPZODRAFT_126611"/>
<dbReference type="OrthoDB" id="5290969at2759"/>
<dbReference type="RefSeq" id="XP_022585196.1">
    <property type="nucleotide sequence ID" value="XM_022721532.1"/>
</dbReference>
<dbReference type="InterPro" id="IPR006913">
    <property type="entry name" value="CENP-V/GFA"/>
</dbReference>
<dbReference type="Pfam" id="PF04828">
    <property type="entry name" value="GFA"/>
    <property type="match status" value="1"/>
</dbReference>
<evidence type="ECO:0000259" key="5">
    <source>
        <dbReference type="PROSITE" id="PS51891"/>
    </source>
</evidence>